<comment type="caution">
    <text evidence="2">The sequence shown here is derived from an EMBL/GenBank/DDBJ whole genome shotgun (WGS) entry which is preliminary data.</text>
</comment>
<organism evidence="2 3">
    <name type="scientific">Marasmiellus scandens</name>
    <dbReference type="NCBI Taxonomy" id="2682957"/>
    <lineage>
        <taxon>Eukaryota</taxon>
        <taxon>Fungi</taxon>
        <taxon>Dikarya</taxon>
        <taxon>Basidiomycota</taxon>
        <taxon>Agaricomycotina</taxon>
        <taxon>Agaricomycetes</taxon>
        <taxon>Agaricomycetidae</taxon>
        <taxon>Agaricales</taxon>
        <taxon>Marasmiineae</taxon>
        <taxon>Omphalotaceae</taxon>
        <taxon>Marasmiellus</taxon>
    </lineage>
</organism>
<dbReference type="Pfam" id="PF00646">
    <property type="entry name" value="F-box"/>
    <property type="match status" value="1"/>
</dbReference>
<feature type="domain" description="F-box" evidence="1">
    <location>
        <begin position="7"/>
        <end position="43"/>
    </location>
</feature>
<evidence type="ECO:0000313" key="2">
    <source>
        <dbReference type="EMBL" id="KAK7464913.1"/>
    </source>
</evidence>
<reference evidence="2 3" key="1">
    <citation type="submission" date="2024-01" db="EMBL/GenBank/DDBJ databases">
        <title>A draft genome for the cacao thread blight pathogen Marasmiellus scandens.</title>
        <authorList>
            <person name="Baruah I.K."/>
            <person name="Leung J."/>
            <person name="Bukari Y."/>
            <person name="Amoako-Attah I."/>
            <person name="Meinhardt L.W."/>
            <person name="Bailey B.A."/>
            <person name="Cohen S.P."/>
        </authorList>
    </citation>
    <scope>NUCLEOTIDE SEQUENCE [LARGE SCALE GENOMIC DNA]</scope>
    <source>
        <strain evidence="2 3">GH-19</strain>
    </source>
</reference>
<proteinExistence type="predicted"/>
<sequence length="291" mass="33370">MSLAYSFLELPDDIIEEILKHISDELKCLLSFSCVCRRLLYSARKYIFHTVRLRPEKGSSKPNCRTLLTLTESKLSTKFQFVVKKVEIMYDESRVQPLSAVQSVYTDDDLARAILLFVNVVELILPVEILDLFQMRRTLPIRSSIVFLFQRPSLQRVTLSGRRPPSSTLLSALIAYCTNLHKLSFEGVSLGFEEQTHTVIPDGRGNSITRLKIKSRSAVSLRMNWHQLHAEAFKTAVYMRDSTLDSMISAIFSMETRFARHQDIDRHKTLMVSPTFETFLQNITVECIVTG</sequence>
<dbReference type="EMBL" id="JBANRG010000007">
    <property type="protein sequence ID" value="KAK7464913.1"/>
    <property type="molecule type" value="Genomic_DNA"/>
</dbReference>
<protein>
    <recommendedName>
        <fullName evidence="1">F-box domain-containing protein</fullName>
    </recommendedName>
</protein>
<keyword evidence="3" id="KW-1185">Reference proteome</keyword>
<evidence type="ECO:0000313" key="3">
    <source>
        <dbReference type="Proteomes" id="UP001498398"/>
    </source>
</evidence>
<evidence type="ECO:0000259" key="1">
    <source>
        <dbReference type="Pfam" id="PF00646"/>
    </source>
</evidence>
<accession>A0ABR1JTS3</accession>
<name>A0ABR1JTS3_9AGAR</name>
<dbReference type="InterPro" id="IPR036047">
    <property type="entry name" value="F-box-like_dom_sf"/>
</dbReference>
<dbReference type="Gene3D" id="3.80.10.10">
    <property type="entry name" value="Ribonuclease Inhibitor"/>
    <property type="match status" value="1"/>
</dbReference>
<dbReference type="InterPro" id="IPR032675">
    <property type="entry name" value="LRR_dom_sf"/>
</dbReference>
<dbReference type="Proteomes" id="UP001498398">
    <property type="component" value="Unassembled WGS sequence"/>
</dbReference>
<dbReference type="InterPro" id="IPR001810">
    <property type="entry name" value="F-box_dom"/>
</dbReference>
<gene>
    <name evidence="2" type="ORF">VKT23_006121</name>
</gene>
<dbReference type="SUPFAM" id="SSF81383">
    <property type="entry name" value="F-box domain"/>
    <property type="match status" value="1"/>
</dbReference>